<dbReference type="EMBL" id="PDJG01000001">
    <property type="protein sequence ID" value="PFG32993.1"/>
    <property type="molecule type" value="Genomic_DNA"/>
</dbReference>
<evidence type="ECO:0000256" key="1">
    <source>
        <dbReference type="SAM" id="MobiDB-lite"/>
    </source>
</evidence>
<dbReference type="AlphaFoldDB" id="A0A2A9E2C9"/>
<reference evidence="2 3" key="1">
    <citation type="submission" date="2017-10" db="EMBL/GenBank/DDBJ databases">
        <title>Sequencing the genomes of 1000 actinobacteria strains.</title>
        <authorList>
            <person name="Klenk H.-P."/>
        </authorList>
    </citation>
    <scope>NUCLEOTIDE SEQUENCE [LARGE SCALE GENOMIC DNA]</scope>
    <source>
        <strain evidence="2 3">DSM 18966</strain>
    </source>
</reference>
<dbReference type="OrthoDB" id="5147199at2"/>
<protein>
    <submittedName>
        <fullName evidence="2">Uncharacterized protein</fullName>
    </submittedName>
</protein>
<organism evidence="2 3">
    <name type="scientific">Sanguibacter antarcticus</name>
    <dbReference type="NCBI Taxonomy" id="372484"/>
    <lineage>
        <taxon>Bacteria</taxon>
        <taxon>Bacillati</taxon>
        <taxon>Actinomycetota</taxon>
        <taxon>Actinomycetes</taxon>
        <taxon>Micrococcales</taxon>
        <taxon>Sanguibacteraceae</taxon>
        <taxon>Sanguibacter</taxon>
    </lineage>
</organism>
<dbReference type="RefSeq" id="WP_143556688.1">
    <property type="nucleotide sequence ID" value="NZ_PDJG01000001.1"/>
</dbReference>
<gene>
    <name evidence="2" type="ORF">ATL42_0845</name>
</gene>
<proteinExistence type="predicted"/>
<evidence type="ECO:0000313" key="2">
    <source>
        <dbReference type="EMBL" id="PFG32993.1"/>
    </source>
</evidence>
<feature type="region of interest" description="Disordered" evidence="1">
    <location>
        <begin position="1"/>
        <end position="76"/>
    </location>
</feature>
<dbReference type="Proteomes" id="UP000225548">
    <property type="component" value="Unassembled WGS sequence"/>
</dbReference>
<feature type="compositionally biased region" description="Basic and acidic residues" evidence="1">
    <location>
        <begin position="22"/>
        <end position="35"/>
    </location>
</feature>
<name>A0A2A9E2C9_9MICO</name>
<feature type="compositionally biased region" description="Basic and acidic residues" evidence="1">
    <location>
        <begin position="51"/>
        <end position="61"/>
    </location>
</feature>
<comment type="caution">
    <text evidence="2">The sequence shown here is derived from an EMBL/GenBank/DDBJ whole genome shotgun (WGS) entry which is preliminary data.</text>
</comment>
<accession>A0A2A9E2C9</accession>
<evidence type="ECO:0000313" key="3">
    <source>
        <dbReference type="Proteomes" id="UP000225548"/>
    </source>
</evidence>
<keyword evidence="3" id="KW-1185">Reference proteome</keyword>
<sequence>MATKRSDPGSPARRPNATPVPVERDARYYDEDRPGMGDVLTGGDATRAPKSLRESERRAKDGAILAGDDWDNPEEI</sequence>